<dbReference type="InterPro" id="IPR032805">
    <property type="entry name" value="Wax_synthase_dom"/>
</dbReference>
<dbReference type="GO" id="GO:0008374">
    <property type="term" value="F:O-acyltransferase activity"/>
    <property type="evidence" value="ECO:0007669"/>
    <property type="project" value="InterPro"/>
</dbReference>
<reference evidence="12" key="2">
    <citation type="journal article" date="2019" name="IMA Fungus">
        <title>Genome sequencing and comparison of five Tilletia species to identify candidate genes for the detection of regulated species infecting wheat.</title>
        <authorList>
            <person name="Nguyen H.D.T."/>
            <person name="Sultana T."/>
            <person name="Kesanakurti P."/>
            <person name="Hambleton S."/>
        </authorList>
    </citation>
    <scope>NUCLEOTIDE SEQUENCE</scope>
    <source>
        <strain evidence="12">DAOMC 236422</strain>
    </source>
</reference>
<gene>
    <name evidence="12" type="ORF">A4X09_0g6416</name>
</gene>
<evidence type="ECO:0000256" key="2">
    <source>
        <dbReference type="ARBA" id="ARBA00005179"/>
    </source>
</evidence>
<comment type="pathway">
    <text evidence="2">Secondary metabolite biosynthesis.</text>
</comment>
<dbReference type="EMBL" id="LWDG02000409">
    <property type="protein sequence ID" value="KAE8265926.1"/>
    <property type="molecule type" value="Genomic_DNA"/>
</dbReference>
<comment type="subcellular location">
    <subcellularLocation>
        <location evidence="1">Membrane</location>
        <topology evidence="1">Multi-pass membrane protein</topology>
    </subcellularLocation>
</comment>
<feature type="transmembrane region" description="Helical" evidence="9">
    <location>
        <begin position="411"/>
        <end position="433"/>
    </location>
</feature>
<comment type="similarity">
    <text evidence="3">Belongs to the wax synthase family.</text>
</comment>
<organism evidence="12 13">
    <name type="scientific">Tilletia walkeri</name>
    <dbReference type="NCBI Taxonomy" id="117179"/>
    <lineage>
        <taxon>Eukaryota</taxon>
        <taxon>Fungi</taxon>
        <taxon>Dikarya</taxon>
        <taxon>Basidiomycota</taxon>
        <taxon>Ustilaginomycotina</taxon>
        <taxon>Exobasidiomycetes</taxon>
        <taxon>Tilletiales</taxon>
        <taxon>Tilletiaceae</taxon>
        <taxon>Tilletia</taxon>
    </lineage>
</organism>
<dbReference type="PANTHER" id="PTHR31595">
    <property type="entry name" value="LONG-CHAIN-ALCOHOL O-FATTY-ACYLTRANSFERASE 3-RELATED"/>
    <property type="match status" value="1"/>
</dbReference>
<keyword evidence="10" id="KW-0732">Signal</keyword>
<dbReference type="Proteomes" id="UP000078113">
    <property type="component" value="Unassembled WGS sequence"/>
</dbReference>
<feature type="compositionally biased region" description="Basic and acidic residues" evidence="8">
    <location>
        <begin position="140"/>
        <end position="151"/>
    </location>
</feature>
<evidence type="ECO:0000256" key="8">
    <source>
        <dbReference type="SAM" id="MobiDB-lite"/>
    </source>
</evidence>
<feature type="region of interest" description="Disordered" evidence="8">
    <location>
        <begin position="129"/>
        <end position="151"/>
    </location>
</feature>
<dbReference type="Pfam" id="PF13813">
    <property type="entry name" value="MBOAT_2"/>
    <property type="match status" value="1"/>
</dbReference>
<sequence length="550" mass="60659">MNLVRPFILFPLTCAVAIHCYLGSVIPEAQHPPGPLGSISWGNRPFGGAETFSLSQAAHNGLGATAFIFVFRAADLCFSRRPPALNKDMMALHDSLQSSAKQDRNKEEKAVKVLDATSIAPSQVVANGLQHRKGSPPHHNPIDKTEAASERNTDTPLLRYLPSTRIPLEVDLGLSSRAFGWTTGAPYAPGTEPVNLLPPPHSKAFHSLQARRRQIIVSGIQFGLLSLLIADVVDSLLKMPFLWGPRANIGAPASLGGIREVGFKYEELEVWQRVALTVLIGGVVPSNTQGVFSLFVSMMLLPAYLFPTSTFIAHYTYADPSHWEPIRIFGRPWHPGSVRKLWGKEWHQMLTCIFKNTVIWPMEQVLDSIGCGVDLPPKVKSRSDITKGDEKSTSAILKSWRGRPGKKLRRALITLTIFLVSGLIHEGGFLAMARTPRERDFRRIIGRGEGVLIYNPQNKEGVLHDRGGRAVMFFFMQGVGCVLEDVVETLSGGRFKVQGMWGSVWALFWFFLWGSVVAEPALRQGMAQSVASMRLTGVPIQILARRFASS</sequence>
<accession>A0A8X7N559</accession>
<dbReference type="PANTHER" id="PTHR31595:SF57">
    <property type="entry name" value="OS04G0481900 PROTEIN"/>
    <property type="match status" value="1"/>
</dbReference>
<proteinExistence type="inferred from homology"/>
<protein>
    <recommendedName>
        <fullName evidence="11">Wax synthase domain-containing protein</fullName>
    </recommendedName>
</protein>
<dbReference type="AlphaFoldDB" id="A0A8X7N559"/>
<evidence type="ECO:0000256" key="9">
    <source>
        <dbReference type="SAM" id="Phobius"/>
    </source>
</evidence>
<dbReference type="InterPro" id="IPR044851">
    <property type="entry name" value="Wax_synthase"/>
</dbReference>
<reference evidence="12" key="1">
    <citation type="submission" date="2016-04" db="EMBL/GenBank/DDBJ databases">
        <authorList>
            <person name="Nguyen H.D."/>
            <person name="Samba Siva P."/>
            <person name="Cullis J."/>
            <person name="Levesque C.A."/>
            <person name="Hambleton S."/>
        </authorList>
    </citation>
    <scope>NUCLEOTIDE SEQUENCE</scope>
    <source>
        <strain evidence="12">DAOMC 236422</strain>
    </source>
</reference>
<feature type="transmembrane region" description="Helical" evidence="9">
    <location>
        <begin position="291"/>
        <end position="317"/>
    </location>
</feature>
<feature type="transmembrane region" description="Helical" evidence="9">
    <location>
        <begin position="57"/>
        <end position="78"/>
    </location>
</feature>
<evidence type="ECO:0000256" key="4">
    <source>
        <dbReference type="ARBA" id="ARBA00022679"/>
    </source>
</evidence>
<keyword evidence="13" id="KW-1185">Reference proteome</keyword>
<evidence type="ECO:0000256" key="5">
    <source>
        <dbReference type="ARBA" id="ARBA00022692"/>
    </source>
</evidence>
<evidence type="ECO:0000256" key="1">
    <source>
        <dbReference type="ARBA" id="ARBA00004141"/>
    </source>
</evidence>
<feature type="signal peptide" evidence="10">
    <location>
        <begin position="1"/>
        <end position="17"/>
    </location>
</feature>
<feature type="chain" id="PRO_5036484205" description="Wax synthase domain-containing protein" evidence="10">
    <location>
        <begin position="18"/>
        <end position="550"/>
    </location>
</feature>
<evidence type="ECO:0000256" key="7">
    <source>
        <dbReference type="ARBA" id="ARBA00023136"/>
    </source>
</evidence>
<feature type="domain" description="Wax synthase" evidence="11">
    <location>
        <begin position="328"/>
        <end position="367"/>
    </location>
</feature>
<keyword evidence="5 9" id="KW-0812">Transmembrane</keyword>
<evidence type="ECO:0000256" key="3">
    <source>
        <dbReference type="ARBA" id="ARBA00007282"/>
    </source>
</evidence>
<evidence type="ECO:0000313" key="13">
    <source>
        <dbReference type="Proteomes" id="UP000078113"/>
    </source>
</evidence>
<evidence type="ECO:0000256" key="6">
    <source>
        <dbReference type="ARBA" id="ARBA00022989"/>
    </source>
</evidence>
<keyword evidence="6 9" id="KW-1133">Transmembrane helix</keyword>
<feature type="transmembrane region" description="Helical" evidence="9">
    <location>
        <begin position="215"/>
        <end position="233"/>
    </location>
</feature>
<dbReference type="GO" id="GO:0016020">
    <property type="term" value="C:membrane"/>
    <property type="evidence" value="ECO:0007669"/>
    <property type="project" value="UniProtKB-SubCell"/>
</dbReference>
<dbReference type="GO" id="GO:0006629">
    <property type="term" value="P:lipid metabolic process"/>
    <property type="evidence" value="ECO:0007669"/>
    <property type="project" value="InterPro"/>
</dbReference>
<name>A0A8X7N559_9BASI</name>
<evidence type="ECO:0000313" key="12">
    <source>
        <dbReference type="EMBL" id="KAE8265926.1"/>
    </source>
</evidence>
<feature type="transmembrane region" description="Helical" evidence="9">
    <location>
        <begin position="500"/>
        <end position="518"/>
    </location>
</feature>
<evidence type="ECO:0000256" key="10">
    <source>
        <dbReference type="SAM" id="SignalP"/>
    </source>
</evidence>
<comment type="caution">
    <text evidence="12">The sequence shown here is derived from an EMBL/GenBank/DDBJ whole genome shotgun (WGS) entry which is preliminary data.</text>
</comment>
<evidence type="ECO:0000259" key="11">
    <source>
        <dbReference type="Pfam" id="PF13813"/>
    </source>
</evidence>
<keyword evidence="7 9" id="KW-0472">Membrane</keyword>
<keyword evidence="4" id="KW-0808">Transferase</keyword>
<feature type="transmembrane region" description="Helical" evidence="9">
    <location>
        <begin position="7"/>
        <end position="26"/>
    </location>
</feature>